<gene>
    <name evidence="9 12" type="primary">clsB</name>
    <name evidence="12" type="ORF">HNO51_17160</name>
</gene>
<dbReference type="Gene3D" id="3.30.870.10">
    <property type="entry name" value="Endonuclease Chain A"/>
    <property type="match status" value="2"/>
</dbReference>
<keyword evidence="8 9" id="KW-1208">Phospholipid metabolism</keyword>
<feature type="region of interest" description="Disordered" evidence="10">
    <location>
        <begin position="1"/>
        <end position="25"/>
    </location>
</feature>
<feature type="active site" evidence="9">
    <location>
        <position position="352"/>
    </location>
</feature>
<accession>A0ABX7W7T8</accession>
<evidence type="ECO:0000259" key="11">
    <source>
        <dbReference type="PROSITE" id="PS50035"/>
    </source>
</evidence>
<evidence type="ECO:0000313" key="12">
    <source>
        <dbReference type="EMBL" id="QTP56260.1"/>
    </source>
</evidence>
<protein>
    <recommendedName>
        <fullName evidence="9">Cardiolipin synthase B</fullName>
        <shortName evidence="9">CL synthase</shortName>
        <ecNumber evidence="9">2.7.8.-</ecNumber>
    </recommendedName>
</protein>
<keyword evidence="4" id="KW-0677">Repeat</keyword>
<keyword evidence="3 9" id="KW-0808">Transferase</keyword>
<feature type="active site" evidence="9">
    <location>
        <position position="350"/>
    </location>
</feature>
<evidence type="ECO:0000256" key="9">
    <source>
        <dbReference type="HAMAP-Rule" id="MF_01917"/>
    </source>
</evidence>
<comment type="subcellular location">
    <subcellularLocation>
        <location evidence="9">Cell membrane</location>
        <topology evidence="9">Peripheral membrane protein</topology>
    </subcellularLocation>
</comment>
<comment type="catalytic activity">
    <reaction evidence="9">
        <text>2 a 1,2-diacyl-sn-glycero-3-phospho-(1'-sn-glycerol) = a cardiolipin + glycerol</text>
        <dbReference type="Rhea" id="RHEA:31451"/>
        <dbReference type="ChEBI" id="CHEBI:17754"/>
        <dbReference type="ChEBI" id="CHEBI:62237"/>
        <dbReference type="ChEBI" id="CHEBI:64716"/>
    </reaction>
</comment>
<evidence type="ECO:0000256" key="6">
    <source>
        <dbReference type="ARBA" id="ARBA00023136"/>
    </source>
</evidence>
<dbReference type="EC" id="2.7.8.-" evidence="9"/>
<dbReference type="PANTHER" id="PTHR21248">
    <property type="entry name" value="CARDIOLIPIN SYNTHASE"/>
    <property type="match status" value="1"/>
</dbReference>
<organism evidence="12 13">
    <name type="scientific">Billgrantia sulfidoxydans</name>
    <dbReference type="NCBI Taxonomy" id="2733484"/>
    <lineage>
        <taxon>Bacteria</taxon>
        <taxon>Pseudomonadati</taxon>
        <taxon>Pseudomonadota</taxon>
        <taxon>Gammaproteobacteria</taxon>
        <taxon>Oceanospirillales</taxon>
        <taxon>Halomonadaceae</taxon>
        <taxon>Billgrantia</taxon>
    </lineage>
</organism>
<dbReference type="EMBL" id="CP053381">
    <property type="protein sequence ID" value="QTP56260.1"/>
    <property type="molecule type" value="Genomic_DNA"/>
</dbReference>
<evidence type="ECO:0000256" key="2">
    <source>
        <dbReference type="ARBA" id="ARBA00022516"/>
    </source>
</evidence>
<feature type="active site" evidence="9">
    <location>
        <position position="176"/>
    </location>
</feature>
<evidence type="ECO:0000256" key="8">
    <source>
        <dbReference type="ARBA" id="ARBA00023264"/>
    </source>
</evidence>
<dbReference type="InterPro" id="IPR030872">
    <property type="entry name" value="Cardiolipin_synth_ClsB"/>
</dbReference>
<evidence type="ECO:0000256" key="10">
    <source>
        <dbReference type="SAM" id="MobiDB-lite"/>
    </source>
</evidence>
<name>A0ABX7W7T8_9GAMM</name>
<keyword evidence="2 9" id="KW-0444">Lipid biosynthesis</keyword>
<evidence type="ECO:0000256" key="7">
    <source>
        <dbReference type="ARBA" id="ARBA00023209"/>
    </source>
</evidence>
<comment type="function">
    <text evidence="9">Catalyzes the phosphatidyl group transfer from one phosphatidylglycerol molecule to another to form cardiolipin (CL) (diphosphatidylglycerol) and glycerol.</text>
</comment>
<dbReference type="GO" id="GO:0016740">
    <property type="term" value="F:transferase activity"/>
    <property type="evidence" value="ECO:0007669"/>
    <property type="project" value="UniProtKB-KW"/>
</dbReference>
<dbReference type="CDD" id="cd09159">
    <property type="entry name" value="PLDc_ybhO_like_2"/>
    <property type="match status" value="1"/>
</dbReference>
<feature type="active site" evidence="9">
    <location>
        <position position="183"/>
    </location>
</feature>
<dbReference type="Pfam" id="PF13091">
    <property type="entry name" value="PLDc_2"/>
    <property type="match status" value="2"/>
</dbReference>
<keyword evidence="5 9" id="KW-0443">Lipid metabolism</keyword>
<evidence type="ECO:0000256" key="1">
    <source>
        <dbReference type="ARBA" id="ARBA00022475"/>
    </source>
</evidence>
<feature type="domain" description="PLD phosphodiesterase" evidence="11">
    <location>
        <begin position="171"/>
        <end position="198"/>
    </location>
</feature>
<dbReference type="InterPro" id="IPR001736">
    <property type="entry name" value="PLipase_D/transphosphatidylase"/>
</dbReference>
<evidence type="ECO:0000256" key="3">
    <source>
        <dbReference type="ARBA" id="ARBA00022679"/>
    </source>
</evidence>
<evidence type="ECO:0000256" key="4">
    <source>
        <dbReference type="ARBA" id="ARBA00022737"/>
    </source>
</evidence>
<keyword evidence="13" id="KW-1185">Reference proteome</keyword>
<comment type="similarity">
    <text evidence="9">Belongs to the phospholipase D family. Cardiolipin synthase subfamily. ClsB sub-subfamily.</text>
</comment>
<reference evidence="12 13" key="1">
    <citation type="journal article" date="2021" name="Front. Microbiol.">
        <title>Aerobic Denitrification and Heterotrophic Sulfur Oxidation in the Genus Halomonas Revealed by Six Novel Species Characterizations and Genome-Based Analysis.</title>
        <authorList>
            <person name="Wang L."/>
            <person name="Shao Z."/>
        </authorList>
    </citation>
    <scope>NUCLEOTIDE SEQUENCE [LARGE SCALE GENOMIC DNA]</scope>
    <source>
        <strain evidence="12 13">MCCC 1A11059</strain>
    </source>
</reference>
<proteinExistence type="inferred from homology"/>
<feature type="active site" evidence="9">
    <location>
        <position position="178"/>
    </location>
</feature>
<dbReference type="SMART" id="SM00155">
    <property type="entry name" value="PLDc"/>
    <property type="match status" value="2"/>
</dbReference>
<dbReference type="SUPFAM" id="SSF56024">
    <property type="entry name" value="Phospholipase D/nuclease"/>
    <property type="match status" value="2"/>
</dbReference>
<dbReference type="CDD" id="cd09110">
    <property type="entry name" value="PLDc_CLS_1"/>
    <property type="match status" value="1"/>
</dbReference>
<keyword evidence="1 9" id="KW-1003">Cell membrane</keyword>
<dbReference type="PANTHER" id="PTHR21248:SF23">
    <property type="entry name" value="CARDIOLIPIN SYNTHASE B"/>
    <property type="match status" value="1"/>
</dbReference>
<dbReference type="NCBIfam" id="NF008427">
    <property type="entry name" value="PRK11263.1"/>
    <property type="match status" value="1"/>
</dbReference>
<keyword evidence="6 9" id="KW-0472">Membrane</keyword>
<evidence type="ECO:0000313" key="13">
    <source>
        <dbReference type="Proteomes" id="UP000671868"/>
    </source>
</evidence>
<feature type="active site" evidence="9">
    <location>
        <position position="357"/>
    </location>
</feature>
<dbReference type="HAMAP" id="MF_01917">
    <property type="entry name" value="Cardiolipin_synth_ClsB"/>
    <property type="match status" value="1"/>
</dbReference>
<dbReference type="Proteomes" id="UP000671868">
    <property type="component" value="Chromosome"/>
</dbReference>
<keyword evidence="7 9" id="KW-0594">Phospholipid biosynthesis</keyword>
<dbReference type="InterPro" id="IPR025202">
    <property type="entry name" value="PLD-like_dom"/>
</dbReference>
<dbReference type="PROSITE" id="PS50035">
    <property type="entry name" value="PLD"/>
    <property type="match status" value="2"/>
</dbReference>
<feature type="domain" description="PLD phosphodiesterase" evidence="11">
    <location>
        <begin position="345"/>
        <end position="372"/>
    </location>
</feature>
<sequence>MRPARGVRELPGAPREDVSGALAPAAPGPHLRAQCHVPKPESPLSQAVVASLRPCSTHCRDRPVKFQWKEGNQAELLINGSQYFPDVFEAIRSARREILIETFIIFDDEVGQALKEALLEAAAREVRIEVTVDGYGTADLGDEYIAELTEAGVNMHIYDPRPRRLGVRTNLFRRLHRKIVVVDGEVAYISGINFGWDHLPEKYTMGKQDYGVRVRGPIVEDIRRAATALLLEHQAVEGLPQTLVETSPDGQAAMHLAIRDNDQHRTDIEDHYLEAIRTARTRLMIANAYFFPSYHLWRELRNASRRGVEVILILQGRPDMPWARMFSSSLYSYLLKDGIRIYEYKEHPLHGKIAIADDDWATVGSSNLDPLSLSLNLEANLFIRDTGLNRQIHEHLTELIENSCRLITPEAAEKGRWWRAPLMFVSFHFLRHFPLSAGWSPGHTPRLEPLTPKQRPGQRALD</sequence>
<evidence type="ECO:0000256" key="5">
    <source>
        <dbReference type="ARBA" id="ARBA00023098"/>
    </source>
</evidence>